<dbReference type="EC" id="3.5.99.6" evidence="3"/>
<gene>
    <name evidence="3" type="primary">nagB</name>
    <name evidence="3" type="ORF">MGLY_14010</name>
</gene>
<dbReference type="GO" id="GO:0004342">
    <property type="term" value="F:glucosamine-6-phosphate deaminase activity"/>
    <property type="evidence" value="ECO:0007669"/>
    <property type="project" value="UniProtKB-EC"/>
</dbReference>
<proteinExistence type="predicted"/>
<keyword evidence="1" id="KW-0119">Carbohydrate metabolism</keyword>
<dbReference type="Gene3D" id="3.40.50.1360">
    <property type="match status" value="1"/>
</dbReference>
<dbReference type="CDD" id="cd01399">
    <property type="entry name" value="GlcN6P_deaminase"/>
    <property type="match status" value="1"/>
</dbReference>
<evidence type="ECO:0000256" key="1">
    <source>
        <dbReference type="ARBA" id="ARBA00023277"/>
    </source>
</evidence>
<protein>
    <submittedName>
        <fullName evidence="3">Glucosamine-6-phosphate deaminase 1</fullName>
        <ecNumber evidence="3">3.5.99.6</ecNumber>
    </submittedName>
</protein>
<dbReference type="GO" id="GO:0005737">
    <property type="term" value="C:cytoplasm"/>
    <property type="evidence" value="ECO:0007669"/>
    <property type="project" value="TreeGrafter"/>
</dbReference>
<reference evidence="3 4" key="1">
    <citation type="submission" date="2019-11" db="EMBL/GenBank/DDBJ databases">
        <title>Genome sequence of Moorella glycerini DSM11254.</title>
        <authorList>
            <person name="Poehlein A."/>
            <person name="Boeer T."/>
            <person name="Daniel R."/>
        </authorList>
    </citation>
    <scope>NUCLEOTIDE SEQUENCE [LARGE SCALE GENOMIC DNA]</scope>
    <source>
        <strain evidence="3 4">DSM 11254</strain>
    </source>
</reference>
<name>A0A6I5ZR12_9FIRM</name>
<dbReference type="GO" id="GO:0042802">
    <property type="term" value="F:identical protein binding"/>
    <property type="evidence" value="ECO:0007669"/>
    <property type="project" value="TreeGrafter"/>
</dbReference>
<accession>A0A6I5ZR12</accession>
<dbReference type="GO" id="GO:0006046">
    <property type="term" value="P:N-acetylglucosamine catabolic process"/>
    <property type="evidence" value="ECO:0007669"/>
    <property type="project" value="TreeGrafter"/>
</dbReference>
<dbReference type="PANTHER" id="PTHR11280:SF6">
    <property type="entry name" value="GLUCOSAMINE-6-PHOSPHATE ISOMERASE NAGB"/>
    <property type="match status" value="1"/>
</dbReference>
<feature type="domain" description="Glucosamine/galactosamine-6-phosphate isomerase" evidence="2">
    <location>
        <begin position="26"/>
        <end position="247"/>
    </location>
</feature>
<dbReference type="InterPro" id="IPR037171">
    <property type="entry name" value="NagB/RpiA_transferase-like"/>
</dbReference>
<dbReference type="GO" id="GO:0005975">
    <property type="term" value="P:carbohydrate metabolic process"/>
    <property type="evidence" value="ECO:0007669"/>
    <property type="project" value="InterPro"/>
</dbReference>
<dbReference type="GO" id="GO:0019262">
    <property type="term" value="P:N-acetylneuraminate catabolic process"/>
    <property type="evidence" value="ECO:0007669"/>
    <property type="project" value="TreeGrafter"/>
</dbReference>
<evidence type="ECO:0000313" key="4">
    <source>
        <dbReference type="Proteomes" id="UP000425916"/>
    </source>
</evidence>
<dbReference type="AlphaFoldDB" id="A0A6I5ZR12"/>
<dbReference type="RefSeq" id="WP_211662102.1">
    <property type="nucleotide sequence ID" value="NZ_CP046244.1"/>
</dbReference>
<dbReference type="PANTHER" id="PTHR11280">
    <property type="entry name" value="GLUCOSAMINE-6-PHOSPHATE ISOMERASE"/>
    <property type="match status" value="1"/>
</dbReference>
<dbReference type="Pfam" id="PF01182">
    <property type="entry name" value="Glucosamine_iso"/>
    <property type="match status" value="1"/>
</dbReference>
<keyword evidence="3" id="KW-0378">Hydrolase</keyword>
<dbReference type="EMBL" id="CP046244">
    <property type="protein sequence ID" value="QGP92045.1"/>
    <property type="molecule type" value="Genomic_DNA"/>
</dbReference>
<dbReference type="GO" id="GO:0006043">
    <property type="term" value="P:glucosamine catabolic process"/>
    <property type="evidence" value="ECO:0007669"/>
    <property type="project" value="TreeGrafter"/>
</dbReference>
<sequence>MEEKLEPVKEWLVDRLKVRVYSNRLEMGAAAAREVADKIKLILSEKETVNMVFAAAPSQAEFLEALSSIPGIDWSRVVAMHMDEYIGLPPGAPQRFGLWLKKYLFDRVRPGRVYYLDAGEGVEEKCKRYSELLQQYPVDITCLGIGENGHIAFNDPPVADFNDPLAVKVVELDERCRQQQVNDGCFATIDEVPARAITLTIPALLASRWIVGIVPGERKREAVYHALNGPIAPSCPASILRQHGGATLYLDAQAASLVFSLQQNL</sequence>
<dbReference type="SUPFAM" id="SSF100950">
    <property type="entry name" value="NagB/RpiA/CoA transferase-like"/>
    <property type="match status" value="1"/>
</dbReference>
<evidence type="ECO:0000259" key="2">
    <source>
        <dbReference type="Pfam" id="PF01182"/>
    </source>
</evidence>
<dbReference type="Proteomes" id="UP000425916">
    <property type="component" value="Chromosome"/>
</dbReference>
<dbReference type="InterPro" id="IPR004547">
    <property type="entry name" value="Glucosamine6P_isomerase"/>
</dbReference>
<evidence type="ECO:0000313" key="3">
    <source>
        <dbReference type="EMBL" id="QGP92045.1"/>
    </source>
</evidence>
<organism evidence="3 4">
    <name type="scientific">Neomoorella glycerini</name>
    <dbReference type="NCBI Taxonomy" id="55779"/>
    <lineage>
        <taxon>Bacteria</taxon>
        <taxon>Bacillati</taxon>
        <taxon>Bacillota</taxon>
        <taxon>Clostridia</taxon>
        <taxon>Neomoorellales</taxon>
        <taxon>Neomoorellaceae</taxon>
        <taxon>Neomoorella</taxon>
    </lineage>
</organism>
<keyword evidence="4" id="KW-1185">Reference proteome</keyword>
<dbReference type="InterPro" id="IPR006148">
    <property type="entry name" value="Glc/Gal-6P_isomerase"/>
</dbReference>